<evidence type="ECO:0000313" key="3">
    <source>
        <dbReference type="Proteomes" id="UP001500027"/>
    </source>
</evidence>
<gene>
    <name evidence="2" type="ORF">GCM10022257_07100</name>
</gene>
<dbReference type="Proteomes" id="UP001500027">
    <property type="component" value="Unassembled WGS sequence"/>
</dbReference>
<dbReference type="InterPro" id="IPR026444">
    <property type="entry name" value="Secre_tail"/>
</dbReference>
<keyword evidence="3" id="KW-1185">Reference proteome</keyword>
<reference evidence="3" key="1">
    <citation type="journal article" date="2019" name="Int. J. Syst. Evol. Microbiol.">
        <title>The Global Catalogue of Microorganisms (GCM) 10K type strain sequencing project: providing services to taxonomists for standard genome sequencing and annotation.</title>
        <authorList>
            <consortium name="The Broad Institute Genomics Platform"/>
            <consortium name="The Broad Institute Genome Sequencing Center for Infectious Disease"/>
            <person name="Wu L."/>
            <person name="Ma J."/>
        </authorList>
    </citation>
    <scope>NUCLEOTIDE SEQUENCE [LARGE SCALE GENOMIC DNA]</scope>
    <source>
        <strain evidence="3">JCM 17452</strain>
    </source>
</reference>
<sequence length="765" mass="83854">MKNFFLIGLVIILSNYCYSQTTLSAGDIAILGVNTDNEDFTFVLRANITAGTQIYFSDNEVNVSGTGLLDTNEGIILFTASIDYSCGAVLGLINNAAEFSNFFGNFQLNNNGDEVIAFQGYSAPNWGTFLHANVSSTINLPAGFTANDILIGTRQNREYIGNTNNPSWSDLNSLINYTEGNNYSGITLSTTSHTCFCSTTAMWNGAAWDNVIGPNINMTAVIDGNYNTSIFGSFSACSLVINSGNRLTVDNSTYVIVDKDAVIDGELIVETQGNFVQNDASAEFILNPSGIARVNKQTATKEKWYYYTYWSSPVESETINSVFPNTSSDRRFYFDAFSYLDEDGDNIDDNGDDWTIANGLMIPGVGYAATSSPLGIYPSTDIATFNGVFNTGDIQVTVANNPNNVNESWNLIGNPYSSAISFTDLYNANSTVIDGVAYLWSQASIPEEANPGNEKLNFSQNDYATYTVGSGGIAGGGPDIPNGYIPSGQSFFVAGLVNNGLVTFTNGIRKTDTGSNSQFFKSVSSKTNSSLSDNKIWFNLTSDNGVFSQILVAYVEGATMQNDGLMFDAPRLITANKGANLFSTIKRSNKKFAIQGRSPKNLNQGEKIKLGLQTFIETPTIYKFSIVKTQGDFLNNSTIFLRDKYLNKLHELSQYDYSFTSDAGEFKDRFEIVFKDTEFRNLATVEKTEVHIIEDQANKFTFSSTNDLVLDEISIFDFSGNLVYKLEGNSSQETFELSKLKKSLYIAKVELSSGDIITKKFIKNN</sequence>
<dbReference type="NCBIfam" id="TIGR04183">
    <property type="entry name" value="Por_Secre_tail"/>
    <property type="match status" value="1"/>
</dbReference>
<keyword evidence="1" id="KW-0732">Signal</keyword>
<dbReference type="EMBL" id="BAABAV010000001">
    <property type="protein sequence ID" value="GAA4268609.1"/>
    <property type="molecule type" value="Genomic_DNA"/>
</dbReference>
<proteinExistence type="predicted"/>
<dbReference type="RefSeq" id="WP_139001436.1">
    <property type="nucleotide sequence ID" value="NZ_BAABAV010000001.1"/>
</dbReference>
<evidence type="ECO:0000313" key="2">
    <source>
        <dbReference type="EMBL" id="GAA4268609.1"/>
    </source>
</evidence>
<comment type="caution">
    <text evidence="2">The sequence shown here is derived from an EMBL/GenBank/DDBJ whole genome shotgun (WGS) entry which is preliminary data.</text>
</comment>
<accession>A0ABP8E8X1</accession>
<protein>
    <submittedName>
        <fullName evidence="2">T9SS sorting signal type C domain-containing protein</fullName>
    </submittedName>
</protein>
<evidence type="ECO:0000256" key="1">
    <source>
        <dbReference type="ARBA" id="ARBA00022729"/>
    </source>
</evidence>
<name>A0ABP8E8X1_9FLAO</name>
<organism evidence="2 3">
    <name type="scientific">Hyunsoonleella aestuarii</name>
    <dbReference type="NCBI Taxonomy" id="912802"/>
    <lineage>
        <taxon>Bacteria</taxon>
        <taxon>Pseudomonadati</taxon>
        <taxon>Bacteroidota</taxon>
        <taxon>Flavobacteriia</taxon>
        <taxon>Flavobacteriales</taxon>
        <taxon>Flavobacteriaceae</taxon>
    </lineage>
</organism>